<dbReference type="EMBL" id="CP002351">
    <property type="protein sequence ID" value="AEH50283.1"/>
    <property type="molecule type" value="Genomic_DNA"/>
</dbReference>
<keyword evidence="8" id="KW-1185">Reference proteome</keyword>
<name>F7YUZ9_9THEM</name>
<evidence type="ECO:0000313" key="8">
    <source>
        <dbReference type="Proteomes" id="UP000006804"/>
    </source>
</evidence>
<dbReference type="OrthoDB" id="9808367at2"/>
<dbReference type="Gene3D" id="3.40.800.20">
    <property type="entry name" value="Histone deacetylase domain"/>
    <property type="match status" value="1"/>
</dbReference>
<comment type="cofactor">
    <cofactor evidence="1">
        <name>Zn(2+)</name>
        <dbReference type="ChEBI" id="CHEBI:29105"/>
    </cofactor>
</comment>
<dbReference type="SUPFAM" id="SSF52768">
    <property type="entry name" value="Arginase/deacetylase"/>
    <property type="match status" value="1"/>
</dbReference>
<dbReference type="eggNOG" id="COG0123">
    <property type="taxonomic scope" value="Bacteria"/>
</dbReference>
<dbReference type="HOGENOM" id="CLU_007727_8_3_0"/>
<dbReference type="PRINTS" id="PR01270">
    <property type="entry name" value="HDASUPER"/>
</dbReference>
<evidence type="ECO:0000256" key="5">
    <source>
        <dbReference type="ARBA" id="ARBA00022833"/>
    </source>
</evidence>
<evidence type="ECO:0000259" key="6">
    <source>
        <dbReference type="Pfam" id="PF00850"/>
    </source>
</evidence>
<dbReference type="RefSeq" id="WP_013931506.1">
    <property type="nucleotide sequence ID" value="NC_015707.1"/>
</dbReference>
<dbReference type="Pfam" id="PF00850">
    <property type="entry name" value="Hist_deacetyl"/>
    <property type="match status" value="1"/>
</dbReference>
<proteinExistence type="inferred from homology"/>
<evidence type="ECO:0000313" key="7">
    <source>
        <dbReference type="EMBL" id="AEH50283.1"/>
    </source>
</evidence>
<dbReference type="GO" id="GO:0016787">
    <property type="term" value="F:hydrolase activity"/>
    <property type="evidence" value="ECO:0007669"/>
    <property type="project" value="UniProtKB-KW"/>
</dbReference>
<dbReference type="GO" id="GO:0004407">
    <property type="term" value="F:histone deacetylase activity"/>
    <property type="evidence" value="ECO:0007669"/>
    <property type="project" value="TreeGrafter"/>
</dbReference>
<dbReference type="PANTHER" id="PTHR10625">
    <property type="entry name" value="HISTONE DEACETYLASE HDAC1-RELATED"/>
    <property type="match status" value="1"/>
</dbReference>
<dbReference type="PATRIC" id="fig|688269.3.peg.186"/>
<dbReference type="AlphaFoldDB" id="F7YUZ9"/>
<evidence type="ECO:0000256" key="4">
    <source>
        <dbReference type="ARBA" id="ARBA00022801"/>
    </source>
</evidence>
<keyword evidence="5" id="KW-0862">Zinc</keyword>
<evidence type="ECO:0000256" key="1">
    <source>
        <dbReference type="ARBA" id="ARBA00001947"/>
    </source>
</evidence>
<dbReference type="InterPro" id="IPR023696">
    <property type="entry name" value="Ureohydrolase_dom_sf"/>
</dbReference>
<comment type="similarity">
    <text evidence="2">Belongs to the histone deacetylase family.</text>
</comment>
<dbReference type="STRING" id="688269.Theth_0181"/>
<reference evidence="7 8" key="1">
    <citation type="submission" date="2010-11" db="EMBL/GenBank/DDBJ databases">
        <title>The complete genome of Thermotoga thermarum DSM 5069.</title>
        <authorList>
            <consortium name="US DOE Joint Genome Institute (JGI-PGF)"/>
            <person name="Lucas S."/>
            <person name="Copeland A."/>
            <person name="Lapidus A."/>
            <person name="Bruce D."/>
            <person name="Goodwin L."/>
            <person name="Pitluck S."/>
            <person name="Kyrpides N."/>
            <person name="Mavromatis K."/>
            <person name="Ivanova N."/>
            <person name="Zeytun A."/>
            <person name="Brettin T."/>
            <person name="Detter J.C."/>
            <person name="Tapia R."/>
            <person name="Han C."/>
            <person name="Land M."/>
            <person name="Hauser L."/>
            <person name="Markowitz V."/>
            <person name="Cheng J.-F."/>
            <person name="Hugenholtz P."/>
            <person name="Woyke T."/>
            <person name="Wu D."/>
            <person name="Spring S."/>
            <person name="Schroeder M."/>
            <person name="Brambilla E."/>
            <person name="Klenk H.-P."/>
            <person name="Eisen J.A."/>
        </authorList>
    </citation>
    <scope>NUCLEOTIDE SEQUENCE [LARGE SCALE GENOMIC DNA]</scope>
    <source>
        <strain evidence="7 8">DSM 5069</strain>
    </source>
</reference>
<accession>F7YUZ9</accession>
<evidence type="ECO:0000256" key="3">
    <source>
        <dbReference type="ARBA" id="ARBA00022723"/>
    </source>
</evidence>
<dbReference type="Proteomes" id="UP000006804">
    <property type="component" value="Chromosome"/>
</dbReference>
<dbReference type="KEGG" id="tta:Theth_0181"/>
<evidence type="ECO:0000256" key="2">
    <source>
        <dbReference type="ARBA" id="ARBA00005947"/>
    </source>
</evidence>
<dbReference type="InterPro" id="IPR023801">
    <property type="entry name" value="His_deacetylse_dom"/>
</dbReference>
<dbReference type="GO" id="GO:0046872">
    <property type="term" value="F:metal ion binding"/>
    <property type="evidence" value="ECO:0007669"/>
    <property type="project" value="UniProtKB-KW"/>
</dbReference>
<dbReference type="CDD" id="cd10001">
    <property type="entry name" value="HDAC_classII_APAH"/>
    <property type="match status" value="1"/>
</dbReference>
<organism evidence="7 8">
    <name type="scientific">Pseudothermotoga thermarum DSM 5069</name>
    <dbReference type="NCBI Taxonomy" id="688269"/>
    <lineage>
        <taxon>Bacteria</taxon>
        <taxon>Thermotogati</taxon>
        <taxon>Thermotogota</taxon>
        <taxon>Thermotogae</taxon>
        <taxon>Thermotogales</taxon>
        <taxon>Thermotogaceae</taxon>
        <taxon>Pseudothermotoga</taxon>
    </lineage>
</organism>
<dbReference type="PANTHER" id="PTHR10625:SF17">
    <property type="entry name" value="HISTONE DEACETYLASE 8"/>
    <property type="match status" value="1"/>
</dbReference>
<dbReference type="InterPro" id="IPR000286">
    <property type="entry name" value="HDACs"/>
</dbReference>
<keyword evidence="3" id="KW-0479">Metal-binding</keyword>
<gene>
    <name evidence="7" type="ORF">Theth_0181</name>
</gene>
<dbReference type="GO" id="GO:0040029">
    <property type="term" value="P:epigenetic regulation of gene expression"/>
    <property type="evidence" value="ECO:0007669"/>
    <property type="project" value="TreeGrafter"/>
</dbReference>
<keyword evidence="4" id="KW-0378">Hydrolase</keyword>
<dbReference type="InterPro" id="IPR037138">
    <property type="entry name" value="His_deacetylse_dom_sf"/>
</dbReference>
<feature type="domain" description="Histone deacetylase" evidence="6">
    <location>
        <begin position="27"/>
        <end position="318"/>
    </location>
</feature>
<protein>
    <submittedName>
        <fullName evidence="7">Histone deacetylase superfamily</fullName>
    </submittedName>
</protein>
<sequence>MKIVYDPAHVSHYPTKEIDKGRFIENPEKPERINQIKDALIMKGFDNFVPPSKFPINYIYLVHDEEYVSWLKAKCESLSEDEEYITEVFGYDKCFDTGTPIKRNTFEVAKRAVDAALTAARLIDSNNVVYALIRPPGHHATRGYCGGYCYFNNAAICAMYFLKRGAERVAILDLDFHHGNGTQEIFYDTDMVYYISIHGDPKYFYPWITGRESEVGEGPGEGFNLNLPLPPKADWSEYSAALAYAVNEIRDYYPDVLIVSLGFDTHKDDPVGDFLLTDQDYSKMAKQLSKLKIPMLVIQEGGYNPQANAASAVNFFSALE</sequence>